<feature type="compositionally biased region" description="Acidic residues" evidence="4">
    <location>
        <begin position="731"/>
        <end position="754"/>
    </location>
</feature>
<dbReference type="GO" id="GO:0005730">
    <property type="term" value="C:nucleolus"/>
    <property type="evidence" value="ECO:0007669"/>
    <property type="project" value="InterPro"/>
</dbReference>
<dbReference type="PANTHER" id="PTHR13213">
    <property type="entry name" value="MYB-BINDING PROTEIN 1A FAMILY MEMBER"/>
    <property type="match status" value="1"/>
</dbReference>
<feature type="compositionally biased region" description="Polar residues" evidence="4">
    <location>
        <begin position="1"/>
        <end position="13"/>
    </location>
</feature>
<dbReference type="InParanoid" id="A0A1V8TJY2"/>
<feature type="region of interest" description="Disordered" evidence="4">
    <location>
        <begin position="724"/>
        <end position="795"/>
    </location>
</feature>
<dbReference type="Proteomes" id="UP000192596">
    <property type="component" value="Unassembled WGS sequence"/>
</dbReference>
<sequence>MAGATNGPSTVVTNGHKRPHDGETAQSSEQIHPSRKRRLDYSEADAQFARMYDELADDVQAVRLAAAGKLVRALSTNSDAQIPRLQSALARLIKGLCSGRKAARLGFSIALAEVLRLAFGLGVSEFTLAGVTEQVGKLTTVEGNVSGQEKRDYLIGRRFAFQAILQSDVGASDAVPQHDFQALIGAVVEQMAEKPWMRRDCGAMLYEFLASRAGSQLSPERLQTIIDWLSAKALWKTPEGVALWMLFGARPAIRLPVGVWDKKGPLAKSERHVLSKVLQEVPVEDGDSTTTSSGSRQAAPSFAWSVIMRAMHQSDKAASEHLDMPMTENFPTFWAACVDQTLFNENASSERKALGFQILGLAISSAPPVAVGCVFSPNVLRCIMAQRADSQRYLFEAAKAPLNQLISRAKQDSAVAGNAASSLIHAGAINFDQATKTKTMDTLLTHADHSKLEDAMDTLKTMILRPALKAEDQGNAENARRMIADFVLTVVRSRKPAELFLGSYGTDYVPTPPQWLSTALNFLVELGYWKLDKALASPPISDATRQVCRQRLSSLIGHVMKLPLAQASRTLRLTVEHLRSVGEKSYGYPAAEKEVKALVRKTDKRMQDTSLKSTMLGAPGSGKSEDVPRAFVLLYAMAVLQVYNEDPDAGLALQDLHDCAGQWDVDTQSVSTLIELLLSFVSKQSTLYRKLAEQVFTTFAANLTPEGLQSMLAVLAQRENLSGQQELFRNEEDEVEEGSEEEDGSIIDVDDMSDVELVNGEEVGADASDDSEQEEEDDEEAEEDSESEATDDDEEDLDAVAAFDQKLAAALGAAAMADDDDGSDMDDEQMMAVEPALQNVFKELKKKSGQKQDNKDAKDTIVSFKNRVLDLLAIYVKAEYSNVLALDIIAPLVVLIRETTSKPTAEKAFAVLKQYFEACNKHKALPVLPDEDAGFALLSAAHVEMTEGGSKLHANACSRSSLFLSKVLVTMDPACYGRIVGMYAQLQEQWWKDPTSKVQSSVFTEWTSWSIAMRKQT</sequence>
<keyword evidence="6" id="KW-1185">Reference proteome</keyword>
<dbReference type="Pfam" id="PF04931">
    <property type="entry name" value="DNA_pol_phi"/>
    <property type="match status" value="1"/>
</dbReference>
<evidence type="ECO:0000256" key="1">
    <source>
        <dbReference type="ARBA" id="ARBA00004123"/>
    </source>
</evidence>
<dbReference type="FunCoup" id="A0A1V8TJY2">
    <property type="interactions" value="594"/>
</dbReference>
<proteinExistence type="inferred from homology"/>
<name>A0A1V8TJY2_9PEZI</name>
<comment type="subcellular location">
    <subcellularLocation>
        <location evidence="1">Nucleus</location>
    </subcellularLocation>
</comment>
<gene>
    <name evidence="5" type="ORF">B0A48_03341</name>
</gene>
<evidence type="ECO:0008006" key="7">
    <source>
        <dbReference type="Google" id="ProtNLM"/>
    </source>
</evidence>
<dbReference type="PANTHER" id="PTHR13213:SF2">
    <property type="entry name" value="MYB-BINDING PROTEIN 1A"/>
    <property type="match status" value="1"/>
</dbReference>
<evidence type="ECO:0000256" key="2">
    <source>
        <dbReference type="ARBA" id="ARBA00006809"/>
    </source>
</evidence>
<comment type="similarity">
    <text evidence="2">Belongs to the MYBBP1A family.</text>
</comment>
<feature type="compositionally biased region" description="Acidic residues" evidence="4">
    <location>
        <begin position="763"/>
        <end position="795"/>
    </location>
</feature>
<dbReference type="AlphaFoldDB" id="A0A1V8TJY2"/>
<evidence type="ECO:0000256" key="3">
    <source>
        <dbReference type="ARBA" id="ARBA00023242"/>
    </source>
</evidence>
<dbReference type="SUPFAM" id="SSF48371">
    <property type="entry name" value="ARM repeat"/>
    <property type="match status" value="1"/>
</dbReference>
<evidence type="ECO:0000313" key="6">
    <source>
        <dbReference type="Proteomes" id="UP000192596"/>
    </source>
</evidence>
<dbReference type="OrthoDB" id="342531at2759"/>
<dbReference type="EMBL" id="NAJO01000006">
    <property type="protein sequence ID" value="OQO11614.1"/>
    <property type="molecule type" value="Genomic_DNA"/>
</dbReference>
<comment type="caution">
    <text evidence="5">The sequence shown here is derived from an EMBL/GenBank/DDBJ whole genome shotgun (WGS) entry which is preliminary data.</text>
</comment>
<dbReference type="STRING" id="1507870.A0A1V8TJY2"/>
<dbReference type="InterPro" id="IPR016024">
    <property type="entry name" value="ARM-type_fold"/>
</dbReference>
<accession>A0A1V8TJY2</accession>
<evidence type="ECO:0000313" key="5">
    <source>
        <dbReference type="EMBL" id="OQO11614.1"/>
    </source>
</evidence>
<protein>
    <recommendedName>
        <fullName evidence="7">DNA polymerase V</fullName>
    </recommendedName>
</protein>
<dbReference type="InterPro" id="IPR007015">
    <property type="entry name" value="DNA_pol_V/MYBBP1A"/>
</dbReference>
<feature type="region of interest" description="Disordered" evidence="4">
    <location>
        <begin position="1"/>
        <end position="38"/>
    </location>
</feature>
<dbReference type="GO" id="GO:0006355">
    <property type="term" value="P:regulation of DNA-templated transcription"/>
    <property type="evidence" value="ECO:0007669"/>
    <property type="project" value="InterPro"/>
</dbReference>
<evidence type="ECO:0000256" key="4">
    <source>
        <dbReference type="SAM" id="MobiDB-lite"/>
    </source>
</evidence>
<dbReference type="GO" id="GO:0000182">
    <property type="term" value="F:rDNA binding"/>
    <property type="evidence" value="ECO:0007669"/>
    <property type="project" value="TreeGrafter"/>
</dbReference>
<organism evidence="5 6">
    <name type="scientific">Cryoendolithus antarcticus</name>
    <dbReference type="NCBI Taxonomy" id="1507870"/>
    <lineage>
        <taxon>Eukaryota</taxon>
        <taxon>Fungi</taxon>
        <taxon>Dikarya</taxon>
        <taxon>Ascomycota</taxon>
        <taxon>Pezizomycotina</taxon>
        <taxon>Dothideomycetes</taxon>
        <taxon>Dothideomycetidae</taxon>
        <taxon>Cladosporiales</taxon>
        <taxon>Cladosporiaceae</taxon>
        <taxon>Cryoendolithus</taxon>
    </lineage>
</organism>
<reference evidence="6" key="1">
    <citation type="submission" date="2017-03" db="EMBL/GenBank/DDBJ databases">
        <title>Genomes of endolithic fungi from Antarctica.</title>
        <authorList>
            <person name="Coleine C."/>
            <person name="Masonjones S."/>
            <person name="Stajich J.E."/>
        </authorList>
    </citation>
    <scope>NUCLEOTIDE SEQUENCE [LARGE SCALE GENOMIC DNA]</scope>
    <source>
        <strain evidence="6">CCFEE 5527</strain>
    </source>
</reference>
<keyword evidence="3" id="KW-0539">Nucleus</keyword>